<dbReference type="ESTHER" id="oreni-i3jds7">
    <property type="family name" value="BCHE"/>
</dbReference>
<evidence type="ECO:0000256" key="11">
    <source>
        <dbReference type="ARBA" id="ARBA00038819"/>
    </source>
</evidence>
<dbReference type="PANTHER" id="PTHR43918:SF5">
    <property type="entry name" value="CHOLINESTERASE"/>
    <property type="match status" value="1"/>
</dbReference>
<evidence type="ECO:0000256" key="10">
    <source>
        <dbReference type="ARBA" id="ARBA00037444"/>
    </source>
</evidence>
<evidence type="ECO:0000256" key="8">
    <source>
        <dbReference type="ARBA" id="ARBA00023180"/>
    </source>
</evidence>
<evidence type="ECO:0000256" key="2">
    <source>
        <dbReference type="ARBA" id="ARBA00005964"/>
    </source>
</evidence>
<dbReference type="InterPro" id="IPR002018">
    <property type="entry name" value="CarbesteraseB"/>
</dbReference>
<evidence type="ECO:0000256" key="12">
    <source>
        <dbReference type="PIRSR" id="PIRSR600997-1"/>
    </source>
</evidence>
<sequence>MAANTKSVLLVILLNFLTLSLGTQDDLVISTSDGKIQGKLLSVLGSDVRAFLGIPYGKPPVGKLRFRVPEPVEKWDGVKDATKFPNSCYQIPDPAFPGFKGIEMWNPNTPLSEDCLYLNVWSPRFNKTQPAPLAPVFVWIHGGAFISGTSSLDIYDGRFLSKSESVVVVSMNYRLGAFGFLSLPDNTNIPGNAGLLDQRLALKWVANNIAAFGGDPSKVTLFGESAGSASVGFQLLSPGSQDLFQRAVMQSGSPNAYWATISQTEAWDRSLMLAKLLDCPSSPAAPLEACLQQADPQKISTKQFEVLTPPSLLSLPFTPHVDGNFLPDAVDVLLSTGNFAKKDVMFGLNKDEGTYFVVYGVPGFNITGQSLITRNEFLAGVPLAMDTASDVTRDAAIFHYTDWMDEDNRMKNRDSLCSLVGDQMFICPVLDFAHRLSQHGGKPFVYLFDHHSSINPWPEWMGAMHGYEIEFVFGMPLNASLGYTKEEVNMTKKFMKHWTNFARTGNPGLEGAKWPVFTVEEQKYVTLNYKHPEEKTMMRAKECQLWSKFIPKVQSMSVLRSKWEERRVSHHFSEHRSHKDKLVSCHNASGIILRCNYLFLLILLVITLTY</sequence>
<proteinExistence type="inferred from homology"/>
<gene>
    <name evidence="15" type="primary">CEL</name>
</gene>
<dbReference type="InterPro" id="IPR019826">
    <property type="entry name" value="Carboxylesterase_B_AS"/>
</dbReference>
<evidence type="ECO:0000256" key="1">
    <source>
        <dbReference type="ARBA" id="ARBA00004613"/>
    </source>
</evidence>
<evidence type="ECO:0000313" key="16">
    <source>
        <dbReference type="Proteomes" id="UP000472276"/>
    </source>
</evidence>
<keyword evidence="4" id="KW-0964">Secreted</keyword>
<dbReference type="AlphaFoldDB" id="A0A668RUD6"/>
<evidence type="ECO:0000256" key="5">
    <source>
        <dbReference type="ARBA" id="ARBA00022553"/>
    </source>
</evidence>
<dbReference type="GO" id="GO:0019695">
    <property type="term" value="P:choline metabolic process"/>
    <property type="evidence" value="ECO:0007669"/>
    <property type="project" value="TreeGrafter"/>
</dbReference>
<evidence type="ECO:0000256" key="13">
    <source>
        <dbReference type="RuleBase" id="RU361235"/>
    </source>
</evidence>
<comment type="function">
    <text evidence="10">Esterase with broad substrate specificity. Contributes to the inactivation of the neurotransmitter acetylcholine. Can degrade neurotoxic organophosphate esters.</text>
</comment>
<comment type="catalytic activity">
    <reaction evidence="9">
        <text>an acylcholine + H2O = a carboxylate + choline + H(+)</text>
        <dbReference type="Rhea" id="RHEA:21964"/>
        <dbReference type="ChEBI" id="CHEBI:15354"/>
        <dbReference type="ChEBI" id="CHEBI:15377"/>
        <dbReference type="ChEBI" id="CHEBI:15378"/>
        <dbReference type="ChEBI" id="CHEBI:29067"/>
        <dbReference type="ChEBI" id="CHEBI:35287"/>
        <dbReference type="EC" id="3.1.1.8"/>
    </reaction>
</comment>
<dbReference type="Gene3D" id="3.40.50.1820">
    <property type="entry name" value="alpha/beta hydrolase"/>
    <property type="match status" value="1"/>
</dbReference>
<name>A0A668RUD6_OREAU</name>
<dbReference type="GO" id="GO:0005886">
    <property type="term" value="C:plasma membrane"/>
    <property type="evidence" value="ECO:0007669"/>
    <property type="project" value="TreeGrafter"/>
</dbReference>
<feature type="active site" description="Charge relay system" evidence="12">
    <location>
        <position position="465"/>
    </location>
</feature>
<keyword evidence="16" id="KW-1185">Reference proteome</keyword>
<dbReference type="GO" id="GO:0005615">
    <property type="term" value="C:extracellular space"/>
    <property type="evidence" value="ECO:0007669"/>
    <property type="project" value="TreeGrafter"/>
</dbReference>
<evidence type="ECO:0000313" key="15">
    <source>
        <dbReference type="Ensembl" id="ENSOABP00000003731.2"/>
    </source>
</evidence>
<dbReference type="Proteomes" id="UP000472276">
    <property type="component" value="Unassembled WGS sequence"/>
</dbReference>
<evidence type="ECO:0000256" key="9">
    <source>
        <dbReference type="ARBA" id="ARBA00036543"/>
    </source>
</evidence>
<dbReference type="FunFam" id="3.40.50.1820:FF:000029">
    <property type="entry name" value="Acetylcholinesterase"/>
    <property type="match status" value="1"/>
</dbReference>
<dbReference type="PRINTS" id="PR00878">
    <property type="entry name" value="CHOLNESTRASE"/>
</dbReference>
<keyword evidence="13" id="KW-0732">Signal</keyword>
<feature type="chain" id="PRO_5044048862" description="Carboxylic ester hydrolase" evidence="13">
    <location>
        <begin position="23"/>
        <end position="610"/>
    </location>
</feature>
<comment type="similarity">
    <text evidence="2 13">Belongs to the type-B carboxylesterase/lipase family.</text>
</comment>
<organism evidence="15 16">
    <name type="scientific">Oreochromis aureus</name>
    <name type="common">Israeli tilapia</name>
    <name type="synonym">Chromis aureus</name>
    <dbReference type="NCBI Taxonomy" id="47969"/>
    <lineage>
        <taxon>Eukaryota</taxon>
        <taxon>Metazoa</taxon>
        <taxon>Chordata</taxon>
        <taxon>Craniata</taxon>
        <taxon>Vertebrata</taxon>
        <taxon>Euteleostomi</taxon>
        <taxon>Actinopterygii</taxon>
        <taxon>Neopterygii</taxon>
        <taxon>Teleostei</taxon>
        <taxon>Neoteleostei</taxon>
        <taxon>Acanthomorphata</taxon>
        <taxon>Ovalentaria</taxon>
        <taxon>Cichlomorphae</taxon>
        <taxon>Cichliformes</taxon>
        <taxon>Cichlidae</taxon>
        <taxon>African cichlids</taxon>
        <taxon>Pseudocrenilabrinae</taxon>
        <taxon>Oreochromini</taxon>
        <taxon>Oreochromis</taxon>
    </lineage>
</organism>
<keyword evidence="5" id="KW-0597">Phosphoprotein</keyword>
<comment type="subunit">
    <text evidence="11">Homotetramer; disulfide-linked. Dimer of dimers.</text>
</comment>
<feature type="domain" description="Carboxylesterase type B" evidence="14">
    <location>
        <begin position="26"/>
        <end position="546"/>
    </location>
</feature>
<keyword evidence="7" id="KW-1015">Disulfide bond</keyword>
<reference evidence="15" key="1">
    <citation type="submission" date="2025-08" db="UniProtKB">
        <authorList>
            <consortium name="Ensembl"/>
        </authorList>
    </citation>
    <scope>IDENTIFICATION</scope>
</reference>
<dbReference type="GO" id="GO:0006581">
    <property type="term" value="P:acetylcholine catabolic process"/>
    <property type="evidence" value="ECO:0007669"/>
    <property type="project" value="TreeGrafter"/>
</dbReference>
<feature type="active site" description="Acyl-ester intermediate" evidence="12">
    <location>
        <position position="225"/>
    </location>
</feature>
<evidence type="ECO:0000256" key="4">
    <source>
        <dbReference type="ARBA" id="ARBA00022525"/>
    </source>
</evidence>
<reference evidence="15" key="2">
    <citation type="submission" date="2025-09" db="UniProtKB">
        <authorList>
            <consortium name="Ensembl"/>
        </authorList>
    </citation>
    <scope>IDENTIFICATION</scope>
</reference>
<evidence type="ECO:0000259" key="14">
    <source>
        <dbReference type="Pfam" id="PF00135"/>
    </source>
</evidence>
<evidence type="ECO:0000256" key="3">
    <source>
        <dbReference type="ARBA" id="ARBA00022487"/>
    </source>
</evidence>
<dbReference type="PANTHER" id="PTHR43918">
    <property type="entry name" value="ACETYLCHOLINESTERASE"/>
    <property type="match status" value="1"/>
</dbReference>
<dbReference type="PROSITE" id="PS00941">
    <property type="entry name" value="CARBOXYLESTERASE_B_2"/>
    <property type="match status" value="1"/>
</dbReference>
<keyword evidence="8" id="KW-0325">Glycoprotein</keyword>
<dbReference type="InterPro" id="IPR029058">
    <property type="entry name" value="AB_hydrolase_fold"/>
</dbReference>
<dbReference type="PROSITE" id="PS00122">
    <property type="entry name" value="CARBOXYLESTERASE_B_1"/>
    <property type="match status" value="1"/>
</dbReference>
<dbReference type="InterPro" id="IPR019819">
    <property type="entry name" value="Carboxylesterase_B_CS"/>
</dbReference>
<comment type="subcellular location">
    <subcellularLocation>
        <location evidence="1">Secreted</location>
    </subcellularLocation>
</comment>
<evidence type="ECO:0000256" key="6">
    <source>
        <dbReference type="ARBA" id="ARBA00022801"/>
    </source>
</evidence>
<keyword evidence="3" id="KW-0719">Serine esterase</keyword>
<dbReference type="InterPro" id="IPR050654">
    <property type="entry name" value="AChE-related_enzymes"/>
</dbReference>
<accession>A0A668RUD6</accession>
<dbReference type="GO" id="GO:0003990">
    <property type="term" value="F:acetylcholinesterase activity"/>
    <property type="evidence" value="ECO:0007669"/>
    <property type="project" value="TreeGrafter"/>
</dbReference>
<dbReference type="InterPro" id="IPR000997">
    <property type="entry name" value="Cholinesterase"/>
</dbReference>
<dbReference type="EC" id="3.1.1.-" evidence="13"/>
<evidence type="ECO:0000256" key="7">
    <source>
        <dbReference type="ARBA" id="ARBA00023157"/>
    </source>
</evidence>
<dbReference type="Pfam" id="PF00135">
    <property type="entry name" value="COesterase"/>
    <property type="match status" value="1"/>
</dbReference>
<dbReference type="Ensembl" id="ENSOABT00000003877.2">
    <property type="protein sequence ID" value="ENSOABP00000003731.2"/>
    <property type="gene ID" value="ENSOABG00000002157.2"/>
</dbReference>
<dbReference type="CDD" id="cd00312">
    <property type="entry name" value="Esterase_lipase"/>
    <property type="match status" value="1"/>
</dbReference>
<dbReference type="SUPFAM" id="SSF53474">
    <property type="entry name" value="alpha/beta-Hydrolases"/>
    <property type="match status" value="1"/>
</dbReference>
<feature type="active site" description="Charge relay system" evidence="12">
    <location>
        <position position="352"/>
    </location>
</feature>
<keyword evidence="6 13" id="KW-0378">Hydrolase</keyword>
<protein>
    <recommendedName>
        <fullName evidence="13">Carboxylic ester hydrolase</fullName>
        <ecNumber evidence="13">3.1.1.-</ecNumber>
    </recommendedName>
</protein>
<feature type="signal peptide" evidence="13">
    <location>
        <begin position="1"/>
        <end position="22"/>
    </location>
</feature>